<comment type="caution">
    <text evidence="2">The sequence shown here is derived from an EMBL/GenBank/DDBJ whole genome shotgun (WGS) entry which is preliminary data.</text>
</comment>
<protein>
    <submittedName>
        <fullName evidence="2">Putative TIM-barrel fold metal-dependent hydrolase</fullName>
    </submittedName>
</protein>
<dbReference type="Pfam" id="PF04909">
    <property type="entry name" value="Amidohydro_2"/>
    <property type="match status" value="1"/>
</dbReference>
<dbReference type="OrthoDB" id="9787654at2"/>
<dbReference type="Proteomes" id="UP000295525">
    <property type="component" value="Unassembled WGS sequence"/>
</dbReference>
<sequence>MFDYAPPLERITPVARRLPANACDTHCHIFGPAAVFPFAEDRPYTPPDAPFEKLQAMHAKLGITRTVLVQAACHGTDMTAVLDAIAHSNGQCRGVALLAPDVDAAEIARLHAGGIRGARFHFMSHLAGSTREDVERIARLIAVHGWHICVHGDEASVISVLPWFTSLDVPFVIDHMGRVSADKGLRNPHFQALLDLKNHPRAWVKISGIDRVSSTGKRPFADGKPFVRALIEHMPDRLLWGTDWPHPRVQGDMPDDGDSANTLLELCPDQAVLEQILVANPQALYGFDGAVRE</sequence>
<dbReference type="SUPFAM" id="SSF51556">
    <property type="entry name" value="Metallo-dependent hydrolases"/>
    <property type="match status" value="1"/>
</dbReference>
<dbReference type="InterPro" id="IPR006680">
    <property type="entry name" value="Amidohydro-rel"/>
</dbReference>
<dbReference type="EMBL" id="SMAJ01000007">
    <property type="protein sequence ID" value="TCT06970.1"/>
    <property type="molecule type" value="Genomic_DNA"/>
</dbReference>
<gene>
    <name evidence="2" type="ORF">EDC26_10725</name>
</gene>
<dbReference type="PANTHER" id="PTHR35563:SF2">
    <property type="entry name" value="BARREL METAL-DEPENDENT HYDROLASE, PUTATIVE (AFU_ORTHOLOGUE AFUA_1G16240)-RELATED"/>
    <property type="match status" value="1"/>
</dbReference>
<dbReference type="InterPro" id="IPR032466">
    <property type="entry name" value="Metal_Hydrolase"/>
</dbReference>
<dbReference type="RefSeq" id="WP_132582386.1">
    <property type="nucleotide sequence ID" value="NZ_SMAJ01000007.1"/>
</dbReference>
<reference evidence="2 3" key="1">
    <citation type="submission" date="2019-03" db="EMBL/GenBank/DDBJ databases">
        <title>Genomic Encyclopedia of Type Strains, Phase IV (KMG-IV): sequencing the most valuable type-strain genomes for metagenomic binning, comparative biology and taxonomic classification.</title>
        <authorList>
            <person name="Goeker M."/>
        </authorList>
    </citation>
    <scope>NUCLEOTIDE SEQUENCE [LARGE SCALE GENOMIC DNA]</scope>
    <source>
        <strain evidence="2 3">DSM 24591</strain>
    </source>
</reference>
<dbReference type="InterPro" id="IPR052358">
    <property type="entry name" value="Aro_Compnd_Degr_Hydrolases"/>
</dbReference>
<name>A0A4R3M1L9_9BURK</name>
<proteinExistence type="predicted"/>
<keyword evidence="2" id="KW-0378">Hydrolase</keyword>
<dbReference type="AlphaFoldDB" id="A0A4R3M1L9"/>
<keyword evidence="3" id="KW-1185">Reference proteome</keyword>
<evidence type="ECO:0000313" key="2">
    <source>
        <dbReference type="EMBL" id="TCT06970.1"/>
    </source>
</evidence>
<dbReference type="GO" id="GO:0016787">
    <property type="term" value="F:hydrolase activity"/>
    <property type="evidence" value="ECO:0007669"/>
    <property type="project" value="UniProtKB-KW"/>
</dbReference>
<evidence type="ECO:0000313" key="3">
    <source>
        <dbReference type="Proteomes" id="UP000295525"/>
    </source>
</evidence>
<organism evidence="2 3">
    <name type="scientific">Paralcaligenes ureilyticus</name>
    <dbReference type="NCBI Taxonomy" id="627131"/>
    <lineage>
        <taxon>Bacteria</taxon>
        <taxon>Pseudomonadati</taxon>
        <taxon>Pseudomonadota</taxon>
        <taxon>Betaproteobacteria</taxon>
        <taxon>Burkholderiales</taxon>
        <taxon>Alcaligenaceae</taxon>
        <taxon>Paralcaligenes</taxon>
    </lineage>
</organism>
<dbReference type="PANTHER" id="PTHR35563">
    <property type="entry name" value="BARREL METAL-DEPENDENT HYDROLASE, PUTATIVE (AFU_ORTHOLOGUE AFUA_1G16240)-RELATED"/>
    <property type="match status" value="1"/>
</dbReference>
<accession>A0A4R3M1L9</accession>
<evidence type="ECO:0000259" key="1">
    <source>
        <dbReference type="Pfam" id="PF04909"/>
    </source>
</evidence>
<feature type="domain" description="Amidohydrolase-related" evidence="1">
    <location>
        <begin position="23"/>
        <end position="287"/>
    </location>
</feature>
<dbReference type="Gene3D" id="3.20.20.140">
    <property type="entry name" value="Metal-dependent hydrolases"/>
    <property type="match status" value="1"/>
</dbReference>